<evidence type="ECO:0000256" key="2">
    <source>
        <dbReference type="SAM" id="Phobius"/>
    </source>
</evidence>
<keyword evidence="2" id="KW-0472">Membrane</keyword>
<feature type="transmembrane region" description="Helical" evidence="2">
    <location>
        <begin position="1099"/>
        <end position="1116"/>
    </location>
</feature>
<feature type="compositionally biased region" description="Basic and acidic residues" evidence="1">
    <location>
        <begin position="243"/>
        <end position="254"/>
    </location>
</feature>
<feature type="compositionally biased region" description="Polar residues" evidence="1">
    <location>
        <begin position="262"/>
        <end position="277"/>
    </location>
</feature>
<feature type="region of interest" description="Disordered" evidence="1">
    <location>
        <begin position="183"/>
        <end position="206"/>
    </location>
</feature>
<organism evidence="3 4">
    <name type="scientific">Aureliella helgolandensis</name>
    <dbReference type="NCBI Taxonomy" id="2527968"/>
    <lineage>
        <taxon>Bacteria</taxon>
        <taxon>Pseudomonadati</taxon>
        <taxon>Planctomycetota</taxon>
        <taxon>Planctomycetia</taxon>
        <taxon>Pirellulales</taxon>
        <taxon>Pirellulaceae</taxon>
        <taxon>Aureliella</taxon>
    </lineage>
</organism>
<feature type="region of interest" description="Disordered" evidence="1">
    <location>
        <begin position="825"/>
        <end position="848"/>
    </location>
</feature>
<dbReference type="KEGG" id="ahel:Q31a_44750"/>
<name>A0A518GC03_9BACT</name>
<proteinExistence type="predicted"/>
<evidence type="ECO:0000256" key="1">
    <source>
        <dbReference type="SAM" id="MobiDB-lite"/>
    </source>
</evidence>
<feature type="region of interest" description="Disordered" evidence="1">
    <location>
        <begin position="635"/>
        <end position="763"/>
    </location>
</feature>
<feature type="compositionally biased region" description="Basic and acidic residues" evidence="1">
    <location>
        <begin position="825"/>
        <end position="838"/>
    </location>
</feature>
<dbReference type="Proteomes" id="UP000318017">
    <property type="component" value="Chromosome"/>
</dbReference>
<feature type="compositionally biased region" description="Polar residues" evidence="1">
    <location>
        <begin position="125"/>
        <end position="134"/>
    </location>
</feature>
<keyword evidence="2" id="KW-1133">Transmembrane helix</keyword>
<feature type="compositionally biased region" description="Basic and acidic residues" evidence="1">
    <location>
        <begin position="314"/>
        <end position="323"/>
    </location>
</feature>
<keyword evidence="2" id="KW-0812">Transmembrane</keyword>
<dbReference type="AlphaFoldDB" id="A0A518GC03"/>
<keyword evidence="4" id="KW-1185">Reference proteome</keyword>
<feature type="region of interest" description="Disordered" evidence="1">
    <location>
        <begin position="314"/>
        <end position="335"/>
    </location>
</feature>
<reference evidence="3 4" key="1">
    <citation type="submission" date="2019-02" db="EMBL/GenBank/DDBJ databases">
        <title>Deep-cultivation of Planctomycetes and their phenomic and genomic characterization uncovers novel biology.</title>
        <authorList>
            <person name="Wiegand S."/>
            <person name="Jogler M."/>
            <person name="Boedeker C."/>
            <person name="Pinto D."/>
            <person name="Vollmers J."/>
            <person name="Rivas-Marin E."/>
            <person name="Kohn T."/>
            <person name="Peeters S.H."/>
            <person name="Heuer A."/>
            <person name="Rast P."/>
            <person name="Oberbeckmann S."/>
            <person name="Bunk B."/>
            <person name="Jeske O."/>
            <person name="Meyerdierks A."/>
            <person name="Storesund J.E."/>
            <person name="Kallscheuer N."/>
            <person name="Luecker S."/>
            <person name="Lage O.M."/>
            <person name="Pohl T."/>
            <person name="Merkel B.J."/>
            <person name="Hornburger P."/>
            <person name="Mueller R.-W."/>
            <person name="Bruemmer F."/>
            <person name="Labrenz M."/>
            <person name="Spormann A.M."/>
            <person name="Op den Camp H."/>
            <person name="Overmann J."/>
            <person name="Amann R."/>
            <person name="Jetten M.S.M."/>
            <person name="Mascher T."/>
            <person name="Medema M.H."/>
            <person name="Devos D.P."/>
            <person name="Kaster A.-K."/>
            <person name="Ovreas L."/>
            <person name="Rohde M."/>
            <person name="Galperin M.Y."/>
            <person name="Jogler C."/>
        </authorList>
    </citation>
    <scope>NUCLEOTIDE SEQUENCE [LARGE SCALE GENOMIC DNA]</scope>
    <source>
        <strain evidence="3 4">Q31a</strain>
    </source>
</reference>
<feature type="compositionally biased region" description="Low complexity" evidence="1">
    <location>
        <begin position="539"/>
        <end position="551"/>
    </location>
</feature>
<evidence type="ECO:0000313" key="3">
    <source>
        <dbReference type="EMBL" id="QDV26103.1"/>
    </source>
</evidence>
<protein>
    <submittedName>
        <fullName evidence="3">Uncharacterized protein</fullName>
    </submittedName>
</protein>
<feature type="region of interest" description="Disordered" evidence="1">
    <location>
        <begin position="502"/>
        <end position="620"/>
    </location>
</feature>
<feature type="compositionally biased region" description="Polar residues" evidence="1">
    <location>
        <begin position="192"/>
        <end position="206"/>
    </location>
</feature>
<evidence type="ECO:0000313" key="4">
    <source>
        <dbReference type="Proteomes" id="UP000318017"/>
    </source>
</evidence>
<sequence>MTSELETTLNTASPWSHTQAKMVAATTLLLRDADGQILEQWAIQENKSTFGSHESCGLRCTAAGIAPYHALIVVGARQTFIRALASKISRDNVPITEILLTGESEQFEIAGHCFELTRKPVSPLRPSQTRSTRGTAKPPAAGLKFTLARPFQLSQAASRAALHATTREAEKNVENLSQLVHQSIQADRESGKQPQDSAAPQADTRSSFDSAWIKELVKTAVEPLETQLQELLAPIAKLQEEARQRSEEAARQQEELPADGASQASCQPEPAPSQTSLDVQQLEQVVVRQAAEMEVLGERLSDVNQQLGSIERLITEESTRNREASPSTEESPQANMQQMAIEQLQHGIVAVTSALTELQSKQEATQQRDNEWKSQIQTKLETLQDAITNLGQKTAAIGQESVLSAAELEAYSAQLLAAHTIEEVSSQSNWSPEAASQELVVAENWSLDALERIDTAVEPTVEESSAAAESSEALAAENALPAPDTEAIDSVEEVTDESWLAPTVDDASQPEATNPIEGGWNLLQPVQDSPSLQGESSDDSNASDSAPSDWSTFPTIESNDEPSWSLEAVGSETPDPEPQTDTSLEKSGIASLDVEDFQTNPIPLSELTTDDESWGALGALPPLGENVYDIDEQVESAESTDVGFQASEAGSASEDRNAETTSEMCETQETIANLGLGEEEFPTLDPILLSPETNSALPSVERADSKAENAATRGSAEAVESEFETLSTLLDDWNETASPATPSQLPPSQSKTQGSVESEEVIAEDCASELPSWWVEQSAANDSNETPPHDSQVEIFPQDELLGIPDEVAAPNLPEVSNELELQRDDMEALESVSEHDAAGSTDEEPEFFGLGLDAELASPISEMSAATSPAIEELPAKEEPEFNLEEAEQPNALAVPEQEVNLELAAPEVGASIADDISSADPDDDVEEYMRRLLARMRGVPEDEVAPPKPTAAVSQAVPEPIAGGADTKLPPSGELSQSELRQSLRAEHLQKQVQEPAGEDGSASQESPQVWDGHVNRSFDEPLPFDPTKYAPRTSAPDRTQDFSAMRELANSSARSAITKSSRQRAVTSVVLKTVIALIGFAVATVLIAINGFNINIGLIATFASLVVGAIWGYDAVSSMKPLLQASFVLNPPAGQVVEEDLAKEQE</sequence>
<feature type="compositionally biased region" description="Polar residues" evidence="1">
    <location>
        <begin position="524"/>
        <end position="535"/>
    </location>
</feature>
<feature type="region of interest" description="Disordered" evidence="1">
    <location>
        <begin position="860"/>
        <end position="890"/>
    </location>
</feature>
<feature type="region of interest" description="Disordered" evidence="1">
    <location>
        <begin position="243"/>
        <end position="277"/>
    </location>
</feature>
<feature type="region of interest" description="Disordered" evidence="1">
    <location>
        <begin position="120"/>
        <end position="141"/>
    </location>
</feature>
<dbReference type="OrthoDB" id="220286at2"/>
<dbReference type="EMBL" id="CP036298">
    <property type="protein sequence ID" value="QDV26103.1"/>
    <property type="molecule type" value="Genomic_DNA"/>
</dbReference>
<feature type="compositionally biased region" description="Polar residues" evidence="1">
    <location>
        <begin position="735"/>
        <end position="756"/>
    </location>
</feature>
<feature type="compositionally biased region" description="Polar residues" evidence="1">
    <location>
        <begin position="324"/>
        <end position="335"/>
    </location>
</feature>
<feature type="region of interest" description="Disordered" evidence="1">
    <location>
        <begin position="940"/>
        <end position="1042"/>
    </location>
</feature>
<feature type="transmembrane region" description="Helical" evidence="2">
    <location>
        <begin position="1072"/>
        <end position="1092"/>
    </location>
</feature>
<accession>A0A518GC03</accession>
<gene>
    <name evidence="3" type="ORF">Q31a_44750</name>
</gene>
<dbReference type="RefSeq" id="WP_145082001.1">
    <property type="nucleotide sequence ID" value="NZ_CP036298.1"/>
</dbReference>
<feature type="compositionally biased region" description="Polar residues" evidence="1">
    <location>
        <begin position="659"/>
        <end position="671"/>
    </location>
</feature>
<feature type="compositionally biased region" description="Low complexity" evidence="1">
    <location>
        <begin position="459"/>
        <end position="482"/>
    </location>
</feature>
<feature type="region of interest" description="Disordered" evidence="1">
    <location>
        <begin position="459"/>
        <end position="483"/>
    </location>
</feature>
<feature type="region of interest" description="Disordered" evidence="1">
    <location>
        <begin position="775"/>
        <end position="794"/>
    </location>
</feature>